<dbReference type="Proteomes" id="UP000295157">
    <property type="component" value="Unassembled WGS sequence"/>
</dbReference>
<accession>A0A4R4NEX1</accession>
<evidence type="ECO:0000313" key="1">
    <source>
        <dbReference type="EMBL" id="TDC05787.1"/>
    </source>
</evidence>
<dbReference type="RefSeq" id="WP_132333814.1">
    <property type="nucleotide sequence ID" value="NZ_SMJZ01000064.1"/>
</dbReference>
<organism evidence="1 2">
    <name type="scientific">Nonomuraea longispora</name>
    <dbReference type="NCBI Taxonomy" id="1848320"/>
    <lineage>
        <taxon>Bacteria</taxon>
        <taxon>Bacillati</taxon>
        <taxon>Actinomycetota</taxon>
        <taxon>Actinomycetes</taxon>
        <taxon>Streptosporangiales</taxon>
        <taxon>Streptosporangiaceae</taxon>
        <taxon>Nonomuraea</taxon>
    </lineage>
</organism>
<sequence length="63" mass="6780">MTENARLGAAAPSDLPSRMSCQAAVQLGPHAADPATDAFVTLSYVRNPEKLTRVESEIPLTRR</sequence>
<evidence type="ECO:0000313" key="2">
    <source>
        <dbReference type="Proteomes" id="UP000295157"/>
    </source>
</evidence>
<gene>
    <name evidence="1" type="ORF">E1267_18455</name>
</gene>
<proteinExistence type="predicted"/>
<dbReference type="AlphaFoldDB" id="A0A4R4NEX1"/>
<name>A0A4R4NEX1_9ACTN</name>
<keyword evidence="2" id="KW-1185">Reference proteome</keyword>
<reference evidence="1 2" key="1">
    <citation type="submission" date="2019-02" db="EMBL/GenBank/DDBJ databases">
        <title>Draft genome sequences of novel Actinobacteria.</title>
        <authorList>
            <person name="Sahin N."/>
            <person name="Ay H."/>
            <person name="Saygin H."/>
        </authorList>
    </citation>
    <scope>NUCLEOTIDE SEQUENCE [LARGE SCALE GENOMIC DNA]</scope>
    <source>
        <strain evidence="1 2">KC201</strain>
    </source>
</reference>
<protein>
    <submittedName>
        <fullName evidence="1">Uncharacterized protein</fullName>
    </submittedName>
</protein>
<dbReference type="EMBL" id="SMJZ01000064">
    <property type="protein sequence ID" value="TDC05787.1"/>
    <property type="molecule type" value="Genomic_DNA"/>
</dbReference>
<comment type="caution">
    <text evidence="1">The sequence shown here is derived from an EMBL/GenBank/DDBJ whole genome shotgun (WGS) entry which is preliminary data.</text>
</comment>